<sequence length="521" mass="58804">MPYHEFECSKCIPERKQHAVIKGPGENLTDALPLGYLNTIPGTISERGCAYCGAKHVIGTPMKDAIHMSHGPVGCTYDTWQTKRYISNNDNFQIKYTYATDMKEKHVVFGAEKLLRQNIIEAFKAFPDIKRMCIYQTCASALIGDDINAVAQKVMKEMPGVDIFVCNSPGFGGPSQSGGHHKINIAWIDQKVGTLEPEIKSDYVINYVGEYNIQGDEEVMMDYFKRMGIQVLSTFTGNGSYDDLRSMHKAHLNVLECARSAEYICNELRKRYGIPRLDIDGFGFGALSLSLRKIGLFFGIEDKAQAIIDEETAKWKPELDWYKERLRGKKVCLWPGGSKLWHWAHAIHEEMGVEVVSVYSKFGHQGDFEKGISRCEVGALAIDDPNELEGLEAMEMLKPDVIFTGKRPGEVAKKIRVPYLNAHAYHNGPYKGFEGWVRFARDIYNAIYSPIHKLAYLDISKDEIPTDKGFLTQRMISNVNLSEEVISSPDLREYTGKCNIISDLCSKTYPDFPLQKQVSTL</sequence>
<dbReference type="Proteomes" id="UP000184604">
    <property type="component" value="Chromosome"/>
</dbReference>
<reference evidence="13 14" key="1">
    <citation type="submission" date="2016-12" db="EMBL/GenBank/DDBJ databases">
        <title>Complete genome sequence of Clostridium kluyveri JZZ isolated from the pit mud of a Chinese flavor liquor-making factory.</title>
        <authorList>
            <person name="Wang Y."/>
        </authorList>
    </citation>
    <scope>NUCLEOTIDE SEQUENCE [LARGE SCALE GENOMIC DNA]</scope>
    <source>
        <strain evidence="13 14">JZZ</strain>
    </source>
</reference>
<organism evidence="13 14">
    <name type="scientific">Clostridium kluyveri</name>
    <dbReference type="NCBI Taxonomy" id="1534"/>
    <lineage>
        <taxon>Bacteria</taxon>
        <taxon>Bacillati</taxon>
        <taxon>Bacillota</taxon>
        <taxon>Clostridia</taxon>
        <taxon>Eubacteriales</taxon>
        <taxon>Clostridiaceae</taxon>
        <taxon>Clostridium</taxon>
    </lineage>
</organism>
<dbReference type="GO" id="GO:0005524">
    <property type="term" value="F:ATP binding"/>
    <property type="evidence" value="ECO:0007669"/>
    <property type="project" value="UniProtKB-KW"/>
</dbReference>
<evidence type="ECO:0000256" key="4">
    <source>
        <dbReference type="ARBA" id="ARBA00022840"/>
    </source>
</evidence>
<evidence type="ECO:0000256" key="1">
    <source>
        <dbReference type="ARBA" id="ARBA00001919"/>
    </source>
</evidence>
<evidence type="ECO:0000256" key="5">
    <source>
        <dbReference type="ARBA" id="ARBA00023002"/>
    </source>
</evidence>
<evidence type="ECO:0000256" key="9">
    <source>
        <dbReference type="ARBA" id="ARBA00047967"/>
    </source>
</evidence>
<dbReference type="EC" id="1.18.6.1" evidence="11"/>
<evidence type="ECO:0000313" key="14">
    <source>
        <dbReference type="Proteomes" id="UP000184604"/>
    </source>
</evidence>
<name>A0A1L5F3R4_CLOKL</name>
<keyword evidence="2 11" id="KW-0479">Metal-binding</keyword>
<dbReference type="GO" id="GO:0051536">
    <property type="term" value="F:iron-sulfur cluster binding"/>
    <property type="evidence" value="ECO:0007669"/>
    <property type="project" value="UniProtKB-KW"/>
</dbReference>
<dbReference type="InterPro" id="IPR000510">
    <property type="entry name" value="Nase/OxRdtase_comp1"/>
</dbReference>
<accession>A0A1L5F3R4</accession>
<evidence type="ECO:0000259" key="12">
    <source>
        <dbReference type="Pfam" id="PF00148"/>
    </source>
</evidence>
<proteinExistence type="inferred from homology"/>
<comment type="cofactor">
    <cofactor evidence="1">
        <name>[8Fe-7S] cluster</name>
        <dbReference type="ChEBI" id="CHEBI:21143"/>
    </cofactor>
</comment>
<dbReference type="NCBIfam" id="TIGR01861">
    <property type="entry name" value="ANFD"/>
    <property type="match status" value="1"/>
</dbReference>
<evidence type="ECO:0000256" key="7">
    <source>
        <dbReference type="ARBA" id="ARBA00023014"/>
    </source>
</evidence>
<evidence type="ECO:0000256" key="6">
    <source>
        <dbReference type="ARBA" id="ARBA00023004"/>
    </source>
</evidence>
<keyword evidence="5 11" id="KW-0560">Oxidoreductase</keyword>
<dbReference type="PANTHER" id="PTHR43457">
    <property type="entry name" value="NITROGENASE MOLYBDENUM-IRON PROTEIN ALPHA CHAIN"/>
    <property type="match status" value="1"/>
</dbReference>
<dbReference type="Pfam" id="PF00148">
    <property type="entry name" value="Oxidored_nitro"/>
    <property type="match status" value="1"/>
</dbReference>
<gene>
    <name evidence="13" type="ORF">BS101_02260</name>
</gene>
<protein>
    <recommendedName>
        <fullName evidence="11">Nitrogenase protein alpha chain</fullName>
        <ecNumber evidence="11">1.18.6.1</ecNumber>
    </recommendedName>
</protein>
<dbReference type="InterPro" id="IPR005974">
    <property type="entry name" value="Nase_asu"/>
</dbReference>
<dbReference type="GO" id="GO:0016163">
    <property type="term" value="F:nitrogenase activity"/>
    <property type="evidence" value="ECO:0007669"/>
    <property type="project" value="UniProtKB-EC"/>
</dbReference>
<keyword evidence="6 11" id="KW-0408">Iron</keyword>
<evidence type="ECO:0000313" key="13">
    <source>
        <dbReference type="EMBL" id="APM37658.1"/>
    </source>
</evidence>
<dbReference type="PANTHER" id="PTHR43457:SF1">
    <property type="entry name" value="NITROGENASE MOLYBDENUM-IRON PROTEIN ALPHA CHAIN"/>
    <property type="match status" value="1"/>
</dbReference>
<dbReference type="Gene3D" id="3.40.50.1980">
    <property type="entry name" value="Nitrogenase molybdenum iron protein domain"/>
    <property type="match status" value="3"/>
</dbReference>
<dbReference type="SUPFAM" id="SSF53807">
    <property type="entry name" value="Helical backbone' metal receptor"/>
    <property type="match status" value="1"/>
</dbReference>
<dbReference type="GO" id="GO:0046872">
    <property type="term" value="F:metal ion binding"/>
    <property type="evidence" value="ECO:0007669"/>
    <property type="project" value="UniProtKB-KW"/>
</dbReference>
<dbReference type="OrthoDB" id="9767044at2"/>
<dbReference type="CDD" id="cd01977">
    <property type="entry name" value="Nitrogenase_VFe_alpha"/>
    <property type="match status" value="1"/>
</dbReference>
<evidence type="ECO:0000256" key="11">
    <source>
        <dbReference type="RuleBase" id="RU004022"/>
    </source>
</evidence>
<dbReference type="PROSITE" id="PS00699">
    <property type="entry name" value="NITROGENASE_1_1"/>
    <property type="match status" value="1"/>
</dbReference>
<dbReference type="RefSeq" id="WP_073537346.1">
    <property type="nucleotide sequence ID" value="NZ_CP018335.1"/>
</dbReference>
<dbReference type="AlphaFoldDB" id="A0A1L5F3R4"/>
<feature type="domain" description="Nitrogenase/oxidoreductase component 1" evidence="12">
    <location>
        <begin position="49"/>
        <end position="447"/>
    </location>
</feature>
<keyword evidence="7" id="KW-0411">Iron-sulfur</keyword>
<comment type="catalytic activity">
    <reaction evidence="9 11">
        <text>N2 + 8 reduced [2Fe-2S]-[ferredoxin] + 16 ATP + 16 H2O = H2 + 8 oxidized [2Fe-2S]-[ferredoxin] + 2 NH4(+) + 16 ADP + 16 phosphate + 6 H(+)</text>
        <dbReference type="Rhea" id="RHEA:21448"/>
        <dbReference type="Rhea" id="RHEA-COMP:10000"/>
        <dbReference type="Rhea" id="RHEA-COMP:10001"/>
        <dbReference type="ChEBI" id="CHEBI:15377"/>
        <dbReference type="ChEBI" id="CHEBI:15378"/>
        <dbReference type="ChEBI" id="CHEBI:17997"/>
        <dbReference type="ChEBI" id="CHEBI:18276"/>
        <dbReference type="ChEBI" id="CHEBI:28938"/>
        <dbReference type="ChEBI" id="CHEBI:30616"/>
        <dbReference type="ChEBI" id="CHEBI:33737"/>
        <dbReference type="ChEBI" id="CHEBI:33738"/>
        <dbReference type="ChEBI" id="CHEBI:43474"/>
        <dbReference type="ChEBI" id="CHEBI:456216"/>
        <dbReference type="EC" id="1.18.6.1"/>
    </reaction>
</comment>
<evidence type="ECO:0000256" key="2">
    <source>
        <dbReference type="ARBA" id="ARBA00022723"/>
    </source>
</evidence>
<keyword evidence="4" id="KW-0067">ATP-binding</keyword>
<comment type="similarity">
    <text evidence="10">Belongs to the NifD/NifK/NifE/NifN family.</text>
</comment>
<dbReference type="EMBL" id="CP018335">
    <property type="protein sequence ID" value="APM37658.1"/>
    <property type="molecule type" value="Genomic_DNA"/>
</dbReference>
<dbReference type="NCBIfam" id="TIGR01284">
    <property type="entry name" value="alt_nitrog_alph"/>
    <property type="match status" value="1"/>
</dbReference>
<keyword evidence="3" id="KW-0547">Nucleotide-binding</keyword>
<evidence type="ECO:0000256" key="8">
    <source>
        <dbReference type="ARBA" id="ARBA00023231"/>
    </source>
</evidence>
<evidence type="ECO:0000256" key="3">
    <source>
        <dbReference type="ARBA" id="ARBA00022741"/>
    </source>
</evidence>
<dbReference type="NCBIfam" id="TIGR01862">
    <property type="entry name" value="N2-ase-Ialpha"/>
    <property type="match status" value="1"/>
</dbReference>
<dbReference type="InterPro" id="IPR010143">
    <property type="entry name" value="Nase_comp1_asu"/>
</dbReference>
<dbReference type="InterPro" id="IPR011290">
    <property type="entry name" value="Nase_Fe-Fe_asu"/>
</dbReference>
<dbReference type="PROSITE" id="PS00090">
    <property type="entry name" value="NITROGENASE_1_2"/>
    <property type="match status" value="1"/>
</dbReference>
<dbReference type="InterPro" id="IPR000318">
    <property type="entry name" value="Nase_comp1_CS"/>
</dbReference>
<evidence type="ECO:0000256" key="10">
    <source>
        <dbReference type="RuleBase" id="RU004021"/>
    </source>
</evidence>
<keyword evidence="8 10" id="KW-0535">Nitrogen fixation</keyword>